<evidence type="ECO:0000259" key="1">
    <source>
        <dbReference type="Pfam" id="PF01389"/>
    </source>
</evidence>
<dbReference type="Pfam" id="PF01389">
    <property type="entry name" value="OmpA_membrane"/>
    <property type="match status" value="1"/>
</dbReference>
<proteinExistence type="predicted"/>
<accession>A0ABY4GEG9</accession>
<keyword evidence="3" id="KW-1185">Reference proteome</keyword>
<feature type="domain" description="Outer membrane protein OmpA-like transmembrane" evidence="1">
    <location>
        <begin position="36"/>
        <end position="80"/>
    </location>
</feature>
<gene>
    <name evidence="2" type="ORF">MUN86_28010</name>
</gene>
<protein>
    <recommendedName>
        <fullName evidence="1">Outer membrane protein OmpA-like transmembrane domain-containing protein</fullName>
    </recommendedName>
</protein>
<dbReference type="InterPro" id="IPR000498">
    <property type="entry name" value="OmpA-like_TM_dom"/>
</dbReference>
<name>A0ABY4GEG9_9BACT</name>
<evidence type="ECO:0000313" key="2">
    <source>
        <dbReference type="EMBL" id="UOQ69300.1"/>
    </source>
</evidence>
<keyword evidence="2" id="KW-0614">Plasmid</keyword>
<dbReference type="EMBL" id="CP095065">
    <property type="protein sequence ID" value="UOQ69300.1"/>
    <property type="molecule type" value="Genomic_DNA"/>
</dbReference>
<dbReference type="Proteomes" id="UP000830401">
    <property type="component" value="Plasmid unnamed4"/>
</dbReference>
<geneLocation type="plasmid" evidence="2 3">
    <name>unnamed4</name>
</geneLocation>
<reference evidence="2" key="1">
    <citation type="submission" date="2022-04" db="EMBL/GenBank/DDBJ databases">
        <title>Hymenobacter sp. isolated from the air.</title>
        <authorList>
            <person name="Won M."/>
            <person name="Lee C.-M."/>
            <person name="Woen H.-Y."/>
            <person name="Kwon S.-W."/>
        </authorList>
    </citation>
    <scope>NUCLEOTIDE SEQUENCE</scope>
    <source>
        <strain evidence="2">5420S-77</strain>
        <plasmid evidence="2">unnamed4</plasmid>
    </source>
</reference>
<organism evidence="2 3">
    <name type="scientific">Hymenobacter volaticus</name>
    <dbReference type="NCBI Taxonomy" id="2932254"/>
    <lineage>
        <taxon>Bacteria</taxon>
        <taxon>Pseudomonadati</taxon>
        <taxon>Bacteroidota</taxon>
        <taxon>Cytophagia</taxon>
        <taxon>Cytophagales</taxon>
        <taxon>Hymenobacteraceae</taxon>
        <taxon>Hymenobacter</taxon>
    </lineage>
</organism>
<sequence>MQGNALTGTGASVGTAVGLGVRADGGLNLGQNTVGNNLYLGFQAGQANTTGSGNVFSGFQSGENNTTGYNNVFSGYQVAAAIPRATSMCSAGLTWL</sequence>
<evidence type="ECO:0000313" key="3">
    <source>
        <dbReference type="Proteomes" id="UP000830401"/>
    </source>
</evidence>